<feature type="domain" description="Peptidase M16 C-terminal" evidence="1">
    <location>
        <begin position="2"/>
        <end position="39"/>
    </location>
</feature>
<dbReference type="AlphaFoldDB" id="A0A423US30"/>
<protein>
    <recommendedName>
        <fullName evidence="1">Peptidase M16 C-terminal domain-containing protein</fullName>
    </recommendedName>
</protein>
<dbReference type="EMBL" id="QWFA01000210">
    <property type="protein sequence ID" value="ROV65154.1"/>
    <property type="molecule type" value="Genomic_DNA"/>
</dbReference>
<accession>A0A423US30</accession>
<dbReference type="InterPro" id="IPR011249">
    <property type="entry name" value="Metalloenz_LuxS/M16"/>
</dbReference>
<dbReference type="Pfam" id="PF05193">
    <property type="entry name" value="Peptidase_M16_C"/>
    <property type="match status" value="1"/>
</dbReference>
<evidence type="ECO:0000313" key="3">
    <source>
        <dbReference type="Proteomes" id="UP000285596"/>
    </source>
</evidence>
<name>A0A423US30_STRGL</name>
<sequence length="45" mass="4820">MEAFFRSHYTARRMVLSVVGDVDPAGVMAVVGEVFAGVGEVHPVE</sequence>
<comment type="caution">
    <text evidence="2">The sequence shown here is derived from an EMBL/GenBank/DDBJ whole genome shotgun (WGS) entry which is preliminary data.</text>
</comment>
<proteinExistence type="predicted"/>
<organism evidence="2 3">
    <name type="scientific">Streptomyces globisporus</name>
    <dbReference type="NCBI Taxonomy" id="1908"/>
    <lineage>
        <taxon>Bacteria</taxon>
        <taxon>Bacillati</taxon>
        <taxon>Actinomycetota</taxon>
        <taxon>Actinomycetes</taxon>
        <taxon>Kitasatosporales</taxon>
        <taxon>Streptomycetaceae</taxon>
        <taxon>Streptomyces</taxon>
    </lineage>
</organism>
<dbReference type="InterPro" id="IPR007863">
    <property type="entry name" value="Peptidase_M16_C"/>
</dbReference>
<dbReference type="GO" id="GO:0046872">
    <property type="term" value="F:metal ion binding"/>
    <property type="evidence" value="ECO:0007669"/>
    <property type="project" value="InterPro"/>
</dbReference>
<dbReference type="SUPFAM" id="SSF63411">
    <property type="entry name" value="LuxS/MPP-like metallohydrolase"/>
    <property type="match status" value="1"/>
</dbReference>
<reference evidence="2 3" key="1">
    <citation type="submission" date="2018-08" db="EMBL/GenBank/DDBJ databases">
        <title>Streptomyces globisporus 1912-4Crt, whole genome shotgun sequence.</title>
        <authorList>
            <person name="Matselyukh B."/>
        </authorList>
    </citation>
    <scope>NUCLEOTIDE SEQUENCE [LARGE SCALE GENOMIC DNA]</scope>
    <source>
        <strain evidence="2 3">1912-4Crt</strain>
    </source>
</reference>
<gene>
    <name evidence="2" type="ORF">D3105_28865</name>
</gene>
<evidence type="ECO:0000313" key="2">
    <source>
        <dbReference type="EMBL" id="ROV65154.1"/>
    </source>
</evidence>
<feature type="non-terminal residue" evidence="2">
    <location>
        <position position="45"/>
    </location>
</feature>
<evidence type="ECO:0000259" key="1">
    <source>
        <dbReference type="Pfam" id="PF05193"/>
    </source>
</evidence>
<dbReference type="Gene3D" id="3.30.830.10">
    <property type="entry name" value="Metalloenzyme, LuxS/M16 peptidase-like"/>
    <property type="match status" value="1"/>
</dbReference>
<dbReference type="Proteomes" id="UP000285596">
    <property type="component" value="Unassembled WGS sequence"/>
</dbReference>